<evidence type="ECO:0000256" key="2">
    <source>
        <dbReference type="ARBA" id="ARBA00022737"/>
    </source>
</evidence>
<dbReference type="SUPFAM" id="SSF56204">
    <property type="entry name" value="Hect, E3 ligase catalytic domain"/>
    <property type="match status" value="2"/>
</dbReference>
<keyword evidence="7" id="KW-1185">Reference proteome</keyword>
<dbReference type="InterPro" id="IPR000569">
    <property type="entry name" value="HECT_dom"/>
</dbReference>
<evidence type="ECO:0000256" key="1">
    <source>
        <dbReference type="ARBA" id="ARBA00022679"/>
    </source>
</evidence>
<keyword evidence="1" id="KW-0808">Transferase</keyword>
<dbReference type="InterPro" id="IPR035983">
    <property type="entry name" value="Hect_E3_ubiquitin_ligase"/>
</dbReference>
<comment type="caution">
    <text evidence="6">The sequence shown here is derived from an EMBL/GenBank/DDBJ whole genome shotgun (WGS) entry which is preliminary data.</text>
</comment>
<dbReference type="PANTHER" id="PTHR45622:SF69">
    <property type="entry name" value="HECT DOMAIN-CONTAINING PROTEIN"/>
    <property type="match status" value="1"/>
</dbReference>
<dbReference type="Gene3D" id="3.90.1750.10">
    <property type="entry name" value="Hect, E3 ligase catalytic domains"/>
    <property type="match status" value="2"/>
</dbReference>
<keyword evidence="3 4" id="KW-0833">Ubl conjugation pathway</keyword>
<feature type="domain" description="HECT" evidence="5">
    <location>
        <begin position="102"/>
        <end position="151"/>
    </location>
</feature>
<dbReference type="Pfam" id="PF00632">
    <property type="entry name" value="HECT"/>
    <property type="match status" value="2"/>
</dbReference>
<dbReference type="InterPro" id="IPR051709">
    <property type="entry name" value="Ub-ligase/GTPase-reg"/>
</dbReference>
<comment type="caution">
    <text evidence="4">Lacks conserved residue(s) required for the propagation of feature annotation.</text>
</comment>
<dbReference type="PROSITE" id="PS50237">
    <property type="entry name" value="HECT"/>
    <property type="match status" value="2"/>
</dbReference>
<keyword evidence="2" id="KW-0677">Repeat</keyword>
<evidence type="ECO:0000259" key="5">
    <source>
        <dbReference type="PROSITE" id="PS50237"/>
    </source>
</evidence>
<feature type="domain" description="HECT" evidence="5">
    <location>
        <begin position="34"/>
        <end position="94"/>
    </location>
</feature>
<organism evidence="6 7">
    <name type="scientific">Phrynosoma platyrhinos</name>
    <name type="common">Desert horned lizard</name>
    <dbReference type="NCBI Taxonomy" id="52577"/>
    <lineage>
        <taxon>Eukaryota</taxon>
        <taxon>Metazoa</taxon>
        <taxon>Chordata</taxon>
        <taxon>Craniata</taxon>
        <taxon>Vertebrata</taxon>
        <taxon>Euteleostomi</taxon>
        <taxon>Lepidosauria</taxon>
        <taxon>Squamata</taxon>
        <taxon>Bifurcata</taxon>
        <taxon>Unidentata</taxon>
        <taxon>Episquamata</taxon>
        <taxon>Toxicofera</taxon>
        <taxon>Iguania</taxon>
        <taxon>Phrynosomatidae</taxon>
        <taxon>Phrynosomatinae</taxon>
        <taxon>Phrynosoma</taxon>
    </lineage>
</organism>
<evidence type="ECO:0000313" key="6">
    <source>
        <dbReference type="EMBL" id="KAH0615839.1"/>
    </source>
</evidence>
<evidence type="ECO:0000256" key="3">
    <source>
        <dbReference type="ARBA" id="ARBA00022786"/>
    </source>
</evidence>
<evidence type="ECO:0000313" key="7">
    <source>
        <dbReference type="Proteomes" id="UP000826234"/>
    </source>
</evidence>
<gene>
    <name evidence="6" type="ORF">JD844_026400</name>
</gene>
<accession>A0ABQ7SEU0</accession>
<name>A0ABQ7SEU0_PHRPL</name>
<dbReference type="EMBL" id="JAIPUX010005290">
    <property type="protein sequence ID" value="KAH0615839.1"/>
    <property type="molecule type" value="Genomic_DNA"/>
</dbReference>
<dbReference type="Proteomes" id="UP000826234">
    <property type="component" value="Unassembled WGS sequence"/>
</dbReference>
<reference evidence="6 7" key="1">
    <citation type="journal article" date="2022" name="Gigascience">
        <title>A chromosome-level genome assembly and annotation of the desert horned lizard, Phrynosoma platyrhinos, provides insight into chromosomal rearrangements among reptiles.</title>
        <authorList>
            <person name="Koochekian N."/>
            <person name="Ascanio A."/>
            <person name="Farleigh K."/>
            <person name="Card D.C."/>
            <person name="Schield D.R."/>
            <person name="Castoe T.A."/>
            <person name="Jezkova T."/>
        </authorList>
    </citation>
    <scope>NUCLEOTIDE SEQUENCE [LARGE SCALE GENOMIC DNA]</scope>
    <source>
        <strain evidence="6">NK-2021</strain>
    </source>
</reference>
<sequence length="151" mass="17405">MYRAKELDISASSSSAALLVLKANIQVKFKDQLKEYVDAYVRYIFTDSVEKQFGDFMRGFERGCPTEKWKIFHPVELQVVLLGHEAYDWEQLEKVPAEEDIYFLIGNLFGMALYNSKIAAFPFPLALFKKMVNIQPTLEDLKELSPVIGRD</sequence>
<dbReference type="PANTHER" id="PTHR45622">
    <property type="entry name" value="UBIQUITIN-PROTEIN LIGASE E3A-RELATED"/>
    <property type="match status" value="1"/>
</dbReference>
<protein>
    <recommendedName>
        <fullName evidence="5">HECT domain-containing protein</fullName>
    </recommendedName>
</protein>
<dbReference type="Gene3D" id="3.30.2160.10">
    <property type="entry name" value="Hect, E3 ligase catalytic domain"/>
    <property type="match status" value="2"/>
</dbReference>
<proteinExistence type="predicted"/>
<evidence type="ECO:0000256" key="4">
    <source>
        <dbReference type="PROSITE-ProRule" id="PRU00104"/>
    </source>
</evidence>